<keyword evidence="3" id="KW-0547">Nucleotide-binding</keyword>
<evidence type="ECO:0000313" key="6">
    <source>
        <dbReference type="EMBL" id="EDO28478.1"/>
    </source>
</evidence>
<evidence type="ECO:0000256" key="4">
    <source>
        <dbReference type="ARBA" id="ARBA00022840"/>
    </source>
</evidence>
<evidence type="ECO:0000259" key="5">
    <source>
        <dbReference type="PROSITE" id="PS50893"/>
    </source>
</evidence>
<keyword evidence="7" id="KW-1185">Reference proteome</keyword>
<keyword evidence="4" id="KW-0067">ATP-binding</keyword>
<dbReference type="OMA" id="QAREFIM"/>
<dbReference type="SMART" id="SM00382">
    <property type="entry name" value="AAA"/>
    <property type="match status" value="1"/>
</dbReference>
<dbReference type="PhylomeDB" id="A7T6C6"/>
<evidence type="ECO:0000256" key="2">
    <source>
        <dbReference type="ARBA" id="ARBA00009726"/>
    </source>
</evidence>
<dbReference type="Gene3D" id="3.40.50.300">
    <property type="entry name" value="P-loop containing nucleotide triphosphate hydrolases"/>
    <property type="match status" value="1"/>
</dbReference>
<comment type="subcellular location">
    <subcellularLocation>
        <location evidence="1">Membrane</location>
        <topology evidence="1">Multi-pass membrane protein</topology>
    </subcellularLocation>
</comment>
<organism evidence="6 7">
    <name type="scientific">Nematostella vectensis</name>
    <name type="common">Starlet sea anemone</name>
    <dbReference type="NCBI Taxonomy" id="45351"/>
    <lineage>
        <taxon>Eukaryota</taxon>
        <taxon>Metazoa</taxon>
        <taxon>Cnidaria</taxon>
        <taxon>Anthozoa</taxon>
        <taxon>Hexacorallia</taxon>
        <taxon>Actiniaria</taxon>
        <taxon>Edwardsiidae</taxon>
        <taxon>Nematostella</taxon>
    </lineage>
</organism>
<reference evidence="6 7" key="1">
    <citation type="journal article" date="2007" name="Science">
        <title>Sea anemone genome reveals ancestral eumetazoan gene repertoire and genomic organization.</title>
        <authorList>
            <person name="Putnam N.H."/>
            <person name="Srivastava M."/>
            <person name="Hellsten U."/>
            <person name="Dirks B."/>
            <person name="Chapman J."/>
            <person name="Salamov A."/>
            <person name="Terry A."/>
            <person name="Shapiro H."/>
            <person name="Lindquist E."/>
            <person name="Kapitonov V.V."/>
            <person name="Jurka J."/>
            <person name="Genikhovich G."/>
            <person name="Grigoriev I.V."/>
            <person name="Lucas S.M."/>
            <person name="Steele R.E."/>
            <person name="Finnerty J.R."/>
            <person name="Technau U."/>
            <person name="Martindale M.Q."/>
            <person name="Rokhsar D.S."/>
        </authorList>
    </citation>
    <scope>NUCLEOTIDE SEQUENCE [LARGE SCALE GENOMIC DNA]</scope>
    <source>
        <strain evidence="7">CH2 X CH6</strain>
    </source>
</reference>
<dbReference type="InParanoid" id="A7T6C6"/>
<evidence type="ECO:0000313" key="7">
    <source>
        <dbReference type="Proteomes" id="UP000001593"/>
    </source>
</evidence>
<comment type="similarity">
    <text evidence="2">Belongs to the ABC transporter superfamily. ABCC family. Conjugate transporter (TC 3.A.1.208) subfamily.</text>
</comment>
<dbReference type="GO" id="GO:0016887">
    <property type="term" value="F:ATP hydrolysis activity"/>
    <property type="evidence" value="ECO:0007669"/>
    <property type="project" value="InterPro"/>
</dbReference>
<dbReference type="PROSITE" id="PS00211">
    <property type="entry name" value="ABC_TRANSPORTER_1"/>
    <property type="match status" value="1"/>
</dbReference>
<feature type="non-terminal residue" evidence="6">
    <location>
        <position position="1"/>
    </location>
</feature>
<dbReference type="GO" id="GO:0016020">
    <property type="term" value="C:membrane"/>
    <property type="evidence" value="ECO:0007669"/>
    <property type="project" value="UniProtKB-SubCell"/>
</dbReference>
<gene>
    <name evidence="6" type="ORF">NEMVEDRAFT_v1g147707</name>
</gene>
<dbReference type="Pfam" id="PF00005">
    <property type="entry name" value="ABC_tran"/>
    <property type="match status" value="1"/>
</dbReference>
<protein>
    <recommendedName>
        <fullName evidence="5">ABC transporter domain-containing protein</fullName>
    </recommendedName>
</protein>
<dbReference type="SUPFAM" id="SSF52540">
    <property type="entry name" value="P-loop containing nucleoside triphosphate hydrolases"/>
    <property type="match status" value="1"/>
</dbReference>
<dbReference type="EMBL" id="DS471511">
    <property type="protein sequence ID" value="EDO28478.1"/>
    <property type="molecule type" value="Genomic_DNA"/>
</dbReference>
<dbReference type="PROSITE" id="PS50893">
    <property type="entry name" value="ABC_TRANSPORTER_2"/>
    <property type="match status" value="1"/>
</dbReference>
<dbReference type="InterPro" id="IPR050173">
    <property type="entry name" value="ABC_transporter_C-like"/>
</dbReference>
<dbReference type="PANTHER" id="PTHR24223">
    <property type="entry name" value="ATP-BINDING CASSETTE SUB-FAMILY C"/>
    <property type="match status" value="1"/>
</dbReference>
<sequence length="167" mass="18189">LRHVSLSASSNQVVMVTGPVGCGKTALLMAILKEIPLKQGSVTLSGTVAFVDQIPWVFSGTLRENILFGKEYDEAKYKKVIKVCSLEEDVRRLPKGDLSMIGQRGVSLSGGQRSRVSLARAVYSDADIFLMDDPLSAVDARVGQHIFDECIMGELGNKLRILATHQL</sequence>
<dbReference type="KEGG" id="nve:5498920"/>
<dbReference type="STRING" id="45351.A7T6C6"/>
<dbReference type="InterPro" id="IPR003593">
    <property type="entry name" value="AAA+_ATPase"/>
</dbReference>
<proteinExistence type="inferred from homology"/>
<dbReference type="GO" id="GO:0005524">
    <property type="term" value="F:ATP binding"/>
    <property type="evidence" value="ECO:0007669"/>
    <property type="project" value="UniProtKB-KW"/>
</dbReference>
<dbReference type="AlphaFoldDB" id="A7T6C6"/>
<name>A7T6C6_NEMVE</name>
<dbReference type="Proteomes" id="UP000001593">
    <property type="component" value="Unassembled WGS sequence"/>
</dbReference>
<feature type="domain" description="ABC transporter" evidence="5">
    <location>
        <begin position="1"/>
        <end position="167"/>
    </location>
</feature>
<evidence type="ECO:0000256" key="3">
    <source>
        <dbReference type="ARBA" id="ARBA00022741"/>
    </source>
</evidence>
<dbReference type="eggNOG" id="KOG0054">
    <property type="taxonomic scope" value="Eukaryota"/>
</dbReference>
<dbReference type="FunFam" id="3.40.50.300:FF:003859">
    <property type="entry name" value="Predicted protein"/>
    <property type="match status" value="1"/>
</dbReference>
<evidence type="ECO:0000256" key="1">
    <source>
        <dbReference type="ARBA" id="ARBA00004141"/>
    </source>
</evidence>
<dbReference type="InterPro" id="IPR003439">
    <property type="entry name" value="ABC_transporter-like_ATP-bd"/>
</dbReference>
<dbReference type="InterPro" id="IPR027417">
    <property type="entry name" value="P-loop_NTPase"/>
</dbReference>
<dbReference type="HOGENOM" id="CLU_000604_28_0_1"/>
<dbReference type="InterPro" id="IPR017871">
    <property type="entry name" value="ABC_transporter-like_CS"/>
</dbReference>
<accession>A7T6C6</accession>
<feature type="non-terminal residue" evidence="6">
    <location>
        <position position="167"/>
    </location>
</feature>
<dbReference type="CDD" id="cd03250">
    <property type="entry name" value="ABCC_MRP_domain1"/>
    <property type="match status" value="1"/>
</dbReference>
<dbReference type="PANTHER" id="PTHR24223:SF456">
    <property type="entry name" value="MULTIDRUG RESISTANCE-ASSOCIATED PROTEIN LETHAL(2)03659"/>
    <property type="match status" value="1"/>
</dbReference>